<keyword evidence="12" id="KW-1185">Reference proteome</keyword>
<dbReference type="GO" id="GO:0006435">
    <property type="term" value="P:threonyl-tRNA aminoacylation"/>
    <property type="evidence" value="ECO:0007669"/>
    <property type="project" value="InterPro"/>
</dbReference>
<organism evidence="11 12">
    <name type="scientific">Tetranychus urticae</name>
    <name type="common">Two-spotted spider mite</name>
    <dbReference type="NCBI Taxonomy" id="32264"/>
    <lineage>
        <taxon>Eukaryota</taxon>
        <taxon>Metazoa</taxon>
        <taxon>Ecdysozoa</taxon>
        <taxon>Arthropoda</taxon>
        <taxon>Chelicerata</taxon>
        <taxon>Arachnida</taxon>
        <taxon>Acari</taxon>
        <taxon>Acariformes</taxon>
        <taxon>Trombidiformes</taxon>
        <taxon>Prostigmata</taxon>
        <taxon>Eleutherengona</taxon>
        <taxon>Raphignathae</taxon>
        <taxon>Tetranychoidea</taxon>
        <taxon>Tetranychidae</taxon>
        <taxon>Tetranychus</taxon>
    </lineage>
</organism>
<dbReference type="HOGENOM" id="CLU_151501_0_0_1"/>
<reference evidence="11" key="2">
    <citation type="submission" date="2015-06" db="UniProtKB">
        <authorList>
            <consortium name="EnsemblMetazoa"/>
        </authorList>
    </citation>
    <scope>IDENTIFICATION</scope>
</reference>
<dbReference type="PANTHER" id="PTHR11451">
    <property type="entry name" value="THREONINE-TRNA LIGASE"/>
    <property type="match status" value="1"/>
</dbReference>
<accession>T1KF85</accession>
<dbReference type="PRINTS" id="PR01047">
    <property type="entry name" value="TRNASYNTHTHR"/>
</dbReference>
<comment type="catalytic activity">
    <reaction evidence="9">
        <text>tRNA(Thr) + L-threonine + ATP = L-threonyl-tRNA(Thr) + AMP + diphosphate + H(+)</text>
        <dbReference type="Rhea" id="RHEA:24624"/>
        <dbReference type="Rhea" id="RHEA-COMP:9670"/>
        <dbReference type="Rhea" id="RHEA-COMP:9704"/>
        <dbReference type="ChEBI" id="CHEBI:15378"/>
        <dbReference type="ChEBI" id="CHEBI:30616"/>
        <dbReference type="ChEBI" id="CHEBI:33019"/>
        <dbReference type="ChEBI" id="CHEBI:57926"/>
        <dbReference type="ChEBI" id="CHEBI:78442"/>
        <dbReference type="ChEBI" id="CHEBI:78534"/>
        <dbReference type="ChEBI" id="CHEBI:456215"/>
        <dbReference type="EC" id="6.1.1.3"/>
    </reaction>
</comment>
<protein>
    <recommendedName>
        <fullName evidence="2">threonine--tRNA ligase</fullName>
        <ecNumber evidence="2">6.1.1.3</ecNumber>
    </recommendedName>
    <alternativeName>
        <fullName evidence="8">Threonyl-tRNA synthetase</fullName>
    </alternativeName>
</protein>
<evidence type="ECO:0000313" key="12">
    <source>
        <dbReference type="Proteomes" id="UP000015104"/>
    </source>
</evidence>
<name>T1KF85_TETUR</name>
<dbReference type="GO" id="GO:0004829">
    <property type="term" value="F:threonine-tRNA ligase activity"/>
    <property type="evidence" value="ECO:0007669"/>
    <property type="project" value="UniProtKB-EC"/>
</dbReference>
<keyword evidence="4" id="KW-0547">Nucleotide-binding</keyword>
<proteinExistence type="inferred from homology"/>
<dbReference type="EC" id="6.1.1.3" evidence="2"/>
<dbReference type="InterPro" id="IPR045864">
    <property type="entry name" value="aa-tRNA-synth_II/BPL/LPL"/>
</dbReference>
<dbReference type="PANTHER" id="PTHR11451:SF46">
    <property type="entry name" value="THREONINE--TRNA LIGASE"/>
    <property type="match status" value="1"/>
</dbReference>
<evidence type="ECO:0000313" key="11">
    <source>
        <dbReference type="EnsemblMetazoa" id="tetur10g02230.1"/>
    </source>
</evidence>
<dbReference type="eggNOG" id="KOG1637">
    <property type="taxonomic scope" value="Eukaryota"/>
</dbReference>
<evidence type="ECO:0000256" key="5">
    <source>
        <dbReference type="ARBA" id="ARBA00022840"/>
    </source>
</evidence>
<reference evidence="12" key="1">
    <citation type="submission" date="2011-08" db="EMBL/GenBank/DDBJ databases">
        <authorList>
            <person name="Rombauts S."/>
        </authorList>
    </citation>
    <scope>NUCLEOTIDE SEQUENCE</scope>
    <source>
        <strain evidence="12">London</strain>
    </source>
</reference>
<dbReference type="Pfam" id="PF00587">
    <property type="entry name" value="tRNA-synt_2b"/>
    <property type="match status" value="1"/>
</dbReference>
<dbReference type="GO" id="GO:0005739">
    <property type="term" value="C:mitochondrion"/>
    <property type="evidence" value="ECO:0007669"/>
    <property type="project" value="TreeGrafter"/>
</dbReference>
<comment type="similarity">
    <text evidence="1">Belongs to the class-II aminoacyl-tRNA synthetase family.</text>
</comment>
<dbReference type="PROSITE" id="PS50862">
    <property type="entry name" value="AA_TRNA_LIGASE_II"/>
    <property type="match status" value="1"/>
</dbReference>
<dbReference type="InterPro" id="IPR006195">
    <property type="entry name" value="aa-tRNA-synth_II"/>
</dbReference>
<dbReference type="EnsemblMetazoa" id="tetur10g02230.1">
    <property type="protein sequence ID" value="tetur10g02230.1"/>
    <property type="gene ID" value="tetur10g02230"/>
</dbReference>
<sequence>MYSIEMKSLEVSRLTRVRRFQQDDAHIFCSYSQTEKEILECLQLMQDVYSTLGFTFDMVLSTRPDSYIGELSIWNNAEESLKNALNSSGNKCGLNPSDGAFYGPKIDITVEDVFKRPFQCATIQLDFQLQIRFNLTTIVSYI</sequence>
<dbReference type="InterPro" id="IPR002314">
    <property type="entry name" value="aa-tRNA-synt_IIb"/>
</dbReference>
<evidence type="ECO:0000256" key="1">
    <source>
        <dbReference type="ARBA" id="ARBA00008226"/>
    </source>
</evidence>
<evidence type="ECO:0000256" key="6">
    <source>
        <dbReference type="ARBA" id="ARBA00022917"/>
    </source>
</evidence>
<evidence type="ECO:0000259" key="10">
    <source>
        <dbReference type="PROSITE" id="PS50862"/>
    </source>
</evidence>
<dbReference type="STRING" id="32264.T1KF85"/>
<evidence type="ECO:0000256" key="4">
    <source>
        <dbReference type="ARBA" id="ARBA00022741"/>
    </source>
</evidence>
<evidence type="ECO:0000256" key="7">
    <source>
        <dbReference type="ARBA" id="ARBA00023146"/>
    </source>
</evidence>
<keyword evidence="6" id="KW-0648">Protein biosynthesis</keyword>
<dbReference type="AlphaFoldDB" id="T1KF85"/>
<evidence type="ECO:0000256" key="2">
    <source>
        <dbReference type="ARBA" id="ARBA00013163"/>
    </source>
</evidence>
<dbReference type="EMBL" id="CAEY01000034">
    <property type="status" value="NOT_ANNOTATED_CDS"/>
    <property type="molecule type" value="Genomic_DNA"/>
</dbReference>
<dbReference type="Proteomes" id="UP000015104">
    <property type="component" value="Unassembled WGS sequence"/>
</dbReference>
<keyword evidence="3" id="KW-0436">Ligase</keyword>
<keyword evidence="5" id="KW-0067">ATP-binding</keyword>
<dbReference type="GO" id="GO:0005524">
    <property type="term" value="F:ATP binding"/>
    <property type="evidence" value="ECO:0007669"/>
    <property type="project" value="UniProtKB-KW"/>
</dbReference>
<keyword evidence="7" id="KW-0030">Aminoacyl-tRNA synthetase</keyword>
<evidence type="ECO:0000256" key="3">
    <source>
        <dbReference type="ARBA" id="ARBA00022598"/>
    </source>
</evidence>
<dbReference type="InterPro" id="IPR002320">
    <property type="entry name" value="Thr-tRNA-ligase_IIa"/>
</dbReference>
<evidence type="ECO:0000256" key="9">
    <source>
        <dbReference type="ARBA" id="ARBA00049515"/>
    </source>
</evidence>
<feature type="domain" description="Aminoacyl-transfer RNA synthetases class-II family profile" evidence="10">
    <location>
        <begin position="1"/>
        <end position="142"/>
    </location>
</feature>
<evidence type="ECO:0000256" key="8">
    <source>
        <dbReference type="ARBA" id="ARBA00031900"/>
    </source>
</evidence>
<dbReference type="SUPFAM" id="SSF55681">
    <property type="entry name" value="Class II aaRS and biotin synthetases"/>
    <property type="match status" value="1"/>
</dbReference>
<dbReference type="Gene3D" id="3.30.930.10">
    <property type="entry name" value="Bira Bifunctional Protein, Domain 2"/>
    <property type="match status" value="1"/>
</dbReference>